<name>A0A328C1M4_9DELT</name>
<comment type="caution">
    <text evidence="2">The sequence shown here is derived from an EMBL/GenBank/DDBJ whole genome shotgun (WGS) entry which is preliminary data.</text>
</comment>
<evidence type="ECO:0000313" key="2">
    <source>
        <dbReference type="EMBL" id="RAL20496.1"/>
    </source>
</evidence>
<proteinExistence type="predicted"/>
<dbReference type="AlphaFoldDB" id="A0A328C1M4"/>
<protein>
    <submittedName>
        <fullName evidence="2">Uncharacterized protein</fullName>
    </submittedName>
</protein>
<evidence type="ECO:0000313" key="3">
    <source>
        <dbReference type="Proteomes" id="UP000249169"/>
    </source>
</evidence>
<evidence type="ECO:0000256" key="1">
    <source>
        <dbReference type="SAM" id="MobiDB-lite"/>
    </source>
</evidence>
<accession>A0A328C1M4</accession>
<keyword evidence="3" id="KW-1185">Reference proteome</keyword>
<sequence>MFLAGCEASERPAGGPDSPESQGLMMPEGEGEGGGFAFDESLLLEGAESLSEQVPPASCVGATEEEARVEGHPSILRGVVLAPQGQLARRSNLLEYLIPTAHAAPLEGELPVDGAEVALYRVDGRGEPAGEALVRTTTDRAGQWCVRMPDDAEFGPQLMLIATAGERRLRRPVLHRADLDLYSQPEALLRLIVEEGLSLNQLTIATYLNLDVMAQSAVDLIAPVSVEGAHGVESLLARLQQTMAEDPRLSQALERLYEE</sequence>
<gene>
    <name evidence="2" type="ORF">DL240_16995</name>
</gene>
<dbReference type="EMBL" id="QHKO01000010">
    <property type="protein sequence ID" value="RAL20496.1"/>
    <property type="molecule type" value="Genomic_DNA"/>
</dbReference>
<feature type="region of interest" description="Disordered" evidence="1">
    <location>
        <begin position="1"/>
        <end position="37"/>
    </location>
</feature>
<reference evidence="2 3" key="1">
    <citation type="submission" date="2018-05" db="EMBL/GenBank/DDBJ databases">
        <title>Lujinxingia marina gen. nov. sp. nov., a new facultative anaerobic member of the class Deltaproteobacteria, and proposal of Lujinxingaceae fam. nov.</title>
        <authorList>
            <person name="Li C.-M."/>
        </authorList>
    </citation>
    <scope>NUCLEOTIDE SEQUENCE [LARGE SCALE GENOMIC DNA]</scope>
    <source>
        <strain evidence="2 3">B210</strain>
    </source>
</reference>
<dbReference type="Proteomes" id="UP000249169">
    <property type="component" value="Unassembled WGS sequence"/>
</dbReference>
<organism evidence="2 3">
    <name type="scientific">Lujinxingia litoralis</name>
    <dbReference type="NCBI Taxonomy" id="2211119"/>
    <lineage>
        <taxon>Bacteria</taxon>
        <taxon>Deltaproteobacteria</taxon>
        <taxon>Bradymonadales</taxon>
        <taxon>Lujinxingiaceae</taxon>
        <taxon>Lujinxingia</taxon>
    </lineage>
</organism>